<name>A0A6A4VT12_AMPAM</name>
<keyword evidence="8" id="KW-0472">Membrane</keyword>
<keyword evidence="4" id="KW-0999">Mitochondrion inner membrane</keyword>
<gene>
    <name evidence="10" type="primary">pam16-a</name>
    <name evidence="10" type="ORF">FJT64_000720</name>
</gene>
<evidence type="ECO:0000313" key="11">
    <source>
        <dbReference type="Proteomes" id="UP000440578"/>
    </source>
</evidence>
<dbReference type="Pfam" id="PF03656">
    <property type="entry name" value="Pam16"/>
    <property type="match status" value="1"/>
</dbReference>
<accession>A0A6A4VT12</accession>
<evidence type="ECO:0000256" key="1">
    <source>
        <dbReference type="ARBA" id="ARBA00004443"/>
    </source>
</evidence>
<dbReference type="GO" id="GO:0005744">
    <property type="term" value="C:TIM23 mitochondrial import inner membrane translocase complex"/>
    <property type="evidence" value="ECO:0007669"/>
    <property type="project" value="InterPro"/>
</dbReference>
<dbReference type="PANTHER" id="PTHR12388:SF0">
    <property type="entry name" value="MITOCHONDRIAL IMPORT INNER MEMBRANE TRANSLOCASE SUBUNIT TIM16"/>
    <property type="match status" value="1"/>
</dbReference>
<evidence type="ECO:0000313" key="10">
    <source>
        <dbReference type="EMBL" id="KAF0294744.1"/>
    </source>
</evidence>
<comment type="caution">
    <text evidence="10">The sequence shown here is derived from an EMBL/GenBank/DDBJ whole genome shotgun (WGS) entry which is preliminary data.</text>
</comment>
<evidence type="ECO:0000256" key="4">
    <source>
        <dbReference type="ARBA" id="ARBA00022792"/>
    </source>
</evidence>
<dbReference type="EMBL" id="VIIS01001664">
    <property type="protein sequence ID" value="KAF0294744.1"/>
    <property type="molecule type" value="Genomic_DNA"/>
</dbReference>
<evidence type="ECO:0000256" key="9">
    <source>
        <dbReference type="SAM" id="MobiDB-lite"/>
    </source>
</evidence>
<dbReference type="Proteomes" id="UP000440578">
    <property type="component" value="Unassembled WGS sequence"/>
</dbReference>
<keyword evidence="11" id="KW-1185">Reference proteome</keyword>
<protein>
    <submittedName>
        <fullName evidence="10">Mitochondrial import inner membrane translocase subunit tim16-A</fullName>
    </submittedName>
</protein>
<feature type="region of interest" description="Disordered" evidence="9">
    <location>
        <begin position="112"/>
        <end position="131"/>
    </location>
</feature>
<keyword evidence="6" id="KW-0811">Translocation</keyword>
<reference evidence="10 11" key="1">
    <citation type="submission" date="2019-07" db="EMBL/GenBank/DDBJ databases">
        <title>Draft genome assembly of a fouling barnacle, Amphibalanus amphitrite (Darwin, 1854): The first reference genome for Thecostraca.</title>
        <authorList>
            <person name="Kim W."/>
        </authorList>
    </citation>
    <scope>NUCLEOTIDE SEQUENCE [LARGE SCALE GENOMIC DNA]</scope>
    <source>
        <strain evidence="10">SNU_AA5</strain>
        <tissue evidence="10">Soma without cirri and trophi</tissue>
    </source>
</reference>
<evidence type="ECO:0000256" key="8">
    <source>
        <dbReference type="ARBA" id="ARBA00023136"/>
    </source>
</evidence>
<comment type="subcellular location">
    <subcellularLocation>
        <location evidence="1">Mitochondrion inner membrane</location>
        <topology evidence="1">Peripheral membrane protein</topology>
        <orientation evidence="1">Matrix side</orientation>
    </subcellularLocation>
</comment>
<evidence type="ECO:0000256" key="2">
    <source>
        <dbReference type="ARBA" id="ARBA00008817"/>
    </source>
</evidence>
<feature type="compositionally biased region" description="Low complexity" evidence="9">
    <location>
        <begin position="33"/>
        <end position="50"/>
    </location>
</feature>
<organism evidence="10 11">
    <name type="scientific">Amphibalanus amphitrite</name>
    <name type="common">Striped barnacle</name>
    <name type="synonym">Balanus amphitrite</name>
    <dbReference type="NCBI Taxonomy" id="1232801"/>
    <lineage>
        <taxon>Eukaryota</taxon>
        <taxon>Metazoa</taxon>
        <taxon>Ecdysozoa</taxon>
        <taxon>Arthropoda</taxon>
        <taxon>Crustacea</taxon>
        <taxon>Multicrustacea</taxon>
        <taxon>Cirripedia</taxon>
        <taxon>Thoracica</taxon>
        <taxon>Thoracicalcarea</taxon>
        <taxon>Balanomorpha</taxon>
        <taxon>Balanoidea</taxon>
        <taxon>Balanidae</taxon>
        <taxon>Amphibalaninae</taxon>
        <taxon>Amphibalanus</taxon>
    </lineage>
</organism>
<dbReference type="GO" id="GO:0030150">
    <property type="term" value="P:protein import into mitochondrial matrix"/>
    <property type="evidence" value="ECO:0007669"/>
    <property type="project" value="InterPro"/>
</dbReference>
<dbReference type="Gene3D" id="1.10.287.110">
    <property type="entry name" value="DnaJ domain"/>
    <property type="match status" value="1"/>
</dbReference>
<dbReference type="FunFam" id="1.10.287.110:FF:000006">
    <property type="entry name" value="Import inner membrane translocase subunit TIM16"/>
    <property type="match status" value="1"/>
</dbReference>
<feature type="region of interest" description="Disordered" evidence="9">
    <location>
        <begin position="33"/>
        <end position="54"/>
    </location>
</feature>
<keyword evidence="3" id="KW-0813">Transport</keyword>
<evidence type="ECO:0000256" key="6">
    <source>
        <dbReference type="ARBA" id="ARBA00023010"/>
    </source>
</evidence>
<dbReference type="OrthoDB" id="10262892at2759"/>
<dbReference type="PANTHER" id="PTHR12388">
    <property type="entry name" value="MITOCHONDRIA ASSOCIATED GRANULOCYTE MACROPHAGE CSF SIGNALING MOLECULE"/>
    <property type="match status" value="1"/>
</dbReference>
<dbReference type="InterPro" id="IPR005341">
    <property type="entry name" value="Tim16"/>
</dbReference>
<proteinExistence type="inferred from homology"/>
<evidence type="ECO:0000256" key="3">
    <source>
        <dbReference type="ARBA" id="ARBA00022448"/>
    </source>
</evidence>
<comment type="similarity">
    <text evidence="2">Belongs to the TIM16/PAM16 family.</text>
</comment>
<keyword evidence="5" id="KW-0653">Protein transport</keyword>
<sequence>MAKYLAQIIVQGLQVAGRAFGRALKQEYEASQQAARARASSSQKSSDSTSPFGASISLDEAMKILNVDKLDPEKVQKNYDHLFKINDKAKGGSFYLQSKVVRAKERIDAELVAQAQSQTKDTGRGADTGQG</sequence>
<dbReference type="InterPro" id="IPR036869">
    <property type="entry name" value="J_dom_sf"/>
</dbReference>
<dbReference type="AlphaFoldDB" id="A0A6A4VT12"/>
<evidence type="ECO:0000256" key="7">
    <source>
        <dbReference type="ARBA" id="ARBA00023128"/>
    </source>
</evidence>
<evidence type="ECO:0000256" key="5">
    <source>
        <dbReference type="ARBA" id="ARBA00022927"/>
    </source>
</evidence>
<keyword evidence="7" id="KW-0496">Mitochondrion</keyword>